<evidence type="ECO:0000256" key="7">
    <source>
        <dbReference type="PIRSR" id="PIRSR627057-2"/>
    </source>
</evidence>
<feature type="transmembrane region" description="Helical" evidence="9">
    <location>
        <begin position="64"/>
        <end position="83"/>
    </location>
</feature>
<feature type="transmembrane region" description="Helical" evidence="9">
    <location>
        <begin position="287"/>
        <end position="308"/>
    </location>
</feature>
<organism evidence="12 13">
    <name type="scientific">Micromonospora deserti</name>
    <dbReference type="NCBI Taxonomy" id="2070366"/>
    <lineage>
        <taxon>Bacteria</taxon>
        <taxon>Bacillati</taxon>
        <taxon>Actinomycetota</taxon>
        <taxon>Actinomycetes</taxon>
        <taxon>Micromonosporales</taxon>
        <taxon>Micromonosporaceae</taxon>
        <taxon>Micromonospora</taxon>
    </lineage>
</organism>
<keyword evidence="9" id="KW-0472">Membrane</keyword>
<name>A0A2W2CSV7_9ACTN</name>
<evidence type="ECO:0000313" key="12">
    <source>
        <dbReference type="EMBL" id="PZF88216.1"/>
    </source>
</evidence>
<evidence type="ECO:0000259" key="11">
    <source>
        <dbReference type="Pfam" id="PF16491"/>
    </source>
</evidence>
<dbReference type="GO" id="GO:0046872">
    <property type="term" value="F:metal ion binding"/>
    <property type="evidence" value="ECO:0007669"/>
    <property type="project" value="UniProtKB-KW"/>
</dbReference>
<dbReference type="GO" id="GO:0071586">
    <property type="term" value="P:CAAX-box protein processing"/>
    <property type="evidence" value="ECO:0007669"/>
    <property type="project" value="InterPro"/>
</dbReference>
<dbReference type="Pfam" id="PF16491">
    <property type="entry name" value="Peptidase_M48_N"/>
    <property type="match status" value="1"/>
</dbReference>
<dbReference type="Gene3D" id="3.30.2010.10">
    <property type="entry name" value="Metalloproteases ('zincins'), catalytic domain"/>
    <property type="match status" value="1"/>
</dbReference>
<feature type="binding site" evidence="7">
    <location>
        <position position="355"/>
    </location>
    <ligand>
        <name>Zn(2+)</name>
        <dbReference type="ChEBI" id="CHEBI:29105"/>
        <note>catalytic</note>
    </ligand>
</feature>
<evidence type="ECO:0000256" key="6">
    <source>
        <dbReference type="PIRSR" id="PIRSR627057-1"/>
    </source>
</evidence>
<keyword evidence="9" id="KW-0812">Transmembrane</keyword>
<keyword evidence="2 7" id="KW-0479">Metal-binding</keyword>
<dbReference type="GO" id="GO:0004222">
    <property type="term" value="F:metalloendopeptidase activity"/>
    <property type="evidence" value="ECO:0007669"/>
    <property type="project" value="InterPro"/>
</dbReference>
<dbReference type="InterPro" id="IPR032456">
    <property type="entry name" value="Peptidase_M48_N"/>
</dbReference>
<keyword evidence="1 8" id="KW-0645">Protease</keyword>
<evidence type="ECO:0000256" key="3">
    <source>
        <dbReference type="ARBA" id="ARBA00022801"/>
    </source>
</evidence>
<dbReference type="RefSeq" id="WP_111136996.1">
    <property type="nucleotide sequence ID" value="NZ_POUB01000279.1"/>
</dbReference>
<sequence length="419" mass="44097">MSPRGWAVLTLAGLVVALAVTAALLIPWSRPPAPRADQLAALRDLPAEQVARGREFRSALRPGGWAALAVGLLVALALGLTPLGSRLVELAGRPFGDHWAAQAVLGGLAVVLVADLVTLPFAAWRHAVLTRYGLSTNGWSGWAVDLLKSYAVSAVIGAVALLGLYTVIRLAPRWWWAFGAAGAAGLVVLLSFVLPVLVEPVFNRFTPMEPGPLRTELTAMAARDGVPVRDVLVADASRRTRAVNAYVSGLGPTRRIVVYDTLLREASPAEVTAVVAHELGHAKDRDVVVGTLTGALGAAAAVVALYLIGSWGSLLRLAGVDSVAQPRAFPLLVALVTVTGLVSAPVQALMSRRVEARADAHALALTGDPAAFEAMQRRLAGINLADPDPPRWEYLYSATHPSTVERIAAARAYAREAGR</sequence>
<feature type="binding site" evidence="7">
    <location>
        <position position="277"/>
    </location>
    <ligand>
        <name>Zn(2+)</name>
        <dbReference type="ChEBI" id="CHEBI:29105"/>
        <note>catalytic</note>
    </ligand>
</feature>
<dbReference type="EMBL" id="POUB01000279">
    <property type="protein sequence ID" value="PZF88216.1"/>
    <property type="molecule type" value="Genomic_DNA"/>
</dbReference>
<evidence type="ECO:0000256" key="5">
    <source>
        <dbReference type="ARBA" id="ARBA00023049"/>
    </source>
</evidence>
<keyword evidence="3 8" id="KW-0378">Hydrolase</keyword>
<evidence type="ECO:0000313" key="13">
    <source>
        <dbReference type="Proteomes" id="UP000248749"/>
    </source>
</evidence>
<accession>A0A2W2CSV7</accession>
<dbReference type="AlphaFoldDB" id="A0A2W2CSV7"/>
<dbReference type="InterPro" id="IPR001915">
    <property type="entry name" value="Peptidase_M48"/>
</dbReference>
<reference evidence="12 13" key="1">
    <citation type="submission" date="2018-01" db="EMBL/GenBank/DDBJ databases">
        <title>Draft genome sequence of Salinispora sp. 13K206.</title>
        <authorList>
            <person name="Sahin N."/>
            <person name="Saygin H."/>
            <person name="Ay H."/>
        </authorList>
    </citation>
    <scope>NUCLEOTIDE SEQUENCE [LARGE SCALE GENOMIC DNA]</scope>
    <source>
        <strain evidence="12 13">13K206</strain>
    </source>
</reference>
<comment type="similarity">
    <text evidence="8">Belongs to the peptidase M48 family.</text>
</comment>
<dbReference type="Pfam" id="PF01435">
    <property type="entry name" value="Peptidase_M48"/>
    <property type="match status" value="1"/>
</dbReference>
<dbReference type="InterPro" id="IPR027057">
    <property type="entry name" value="CAXX_Prtase_1"/>
</dbReference>
<feature type="transmembrane region" description="Helical" evidence="9">
    <location>
        <begin position="174"/>
        <end position="198"/>
    </location>
</feature>
<evidence type="ECO:0000256" key="1">
    <source>
        <dbReference type="ARBA" id="ARBA00022670"/>
    </source>
</evidence>
<keyword evidence="13" id="KW-1185">Reference proteome</keyword>
<feature type="binding site" evidence="7">
    <location>
        <position position="281"/>
    </location>
    <ligand>
        <name>Zn(2+)</name>
        <dbReference type="ChEBI" id="CHEBI:29105"/>
        <note>catalytic</note>
    </ligand>
</feature>
<keyword evidence="9" id="KW-1133">Transmembrane helix</keyword>
<evidence type="ECO:0000256" key="9">
    <source>
        <dbReference type="SAM" id="Phobius"/>
    </source>
</evidence>
<comment type="cofactor">
    <cofactor evidence="7 8">
        <name>Zn(2+)</name>
        <dbReference type="ChEBI" id="CHEBI:29105"/>
    </cofactor>
    <text evidence="7 8">Binds 1 zinc ion per subunit.</text>
</comment>
<feature type="domain" description="Peptidase M48" evidence="10">
    <location>
        <begin position="213"/>
        <end position="413"/>
    </location>
</feature>
<feature type="active site" evidence="6">
    <location>
        <position position="278"/>
    </location>
</feature>
<protein>
    <submittedName>
        <fullName evidence="12">Peptidase</fullName>
    </submittedName>
</protein>
<evidence type="ECO:0000256" key="2">
    <source>
        <dbReference type="ARBA" id="ARBA00022723"/>
    </source>
</evidence>
<evidence type="ECO:0000256" key="8">
    <source>
        <dbReference type="RuleBase" id="RU003983"/>
    </source>
</evidence>
<feature type="active site" description="Proton donor" evidence="6">
    <location>
        <position position="359"/>
    </location>
</feature>
<dbReference type="Proteomes" id="UP000248749">
    <property type="component" value="Unassembled WGS sequence"/>
</dbReference>
<evidence type="ECO:0000259" key="10">
    <source>
        <dbReference type="Pfam" id="PF01435"/>
    </source>
</evidence>
<keyword evidence="5 8" id="KW-0482">Metalloprotease</keyword>
<feature type="transmembrane region" description="Helical" evidence="9">
    <location>
        <begin position="145"/>
        <end position="168"/>
    </location>
</feature>
<gene>
    <name evidence="12" type="ORF">C1I99_26725</name>
</gene>
<dbReference type="OrthoDB" id="9781930at2"/>
<proteinExistence type="inferred from homology"/>
<feature type="transmembrane region" description="Helical" evidence="9">
    <location>
        <begin position="328"/>
        <end position="349"/>
    </location>
</feature>
<dbReference type="PANTHER" id="PTHR10120">
    <property type="entry name" value="CAAX PRENYL PROTEASE 1"/>
    <property type="match status" value="1"/>
</dbReference>
<feature type="transmembrane region" description="Helical" evidence="9">
    <location>
        <begin position="103"/>
        <end position="124"/>
    </location>
</feature>
<keyword evidence="4 7" id="KW-0862">Zinc</keyword>
<dbReference type="CDD" id="cd07343">
    <property type="entry name" value="M48A_Zmpste24p_like"/>
    <property type="match status" value="1"/>
</dbReference>
<feature type="transmembrane region" description="Helical" evidence="9">
    <location>
        <begin position="6"/>
        <end position="26"/>
    </location>
</feature>
<comment type="caution">
    <text evidence="12">The sequence shown here is derived from an EMBL/GenBank/DDBJ whole genome shotgun (WGS) entry which is preliminary data.</text>
</comment>
<feature type="domain" description="CAAX prenyl protease 1 N-terminal" evidence="11">
    <location>
        <begin position="72"/>
        <end position="204"/>
    </location>
</feature>
<evidence type="ECO:0000256" key="4">
    <source>
        <dbReference type="ARBA" id="ARBA00022833"/>
    </source>
</evidence>